<accession>A0A0N4Z5M0</accession>
<feature type="domain" description="Protein kinase" evidence="2">
    <location>
        <begin position="65"/>
        <end position="325"/>
    </location>
</feature>
<dbReference type="AlphaFoldDB" id="A0A0N4Z5M0"/>
<dbReference type="SMART" id="SM00220">
    <property type="entry name" value="S_TKc"/>
    <property type="match status" value="1"/>
</dbReference>
<dbReference type="SUPFAM" id="SSF56112">
    <property type="entry name" value="Protein kinase-like (PK-like)"/>
    <property type="match status" value="1"/>
</dbReference>
<proteinExistence type="predicted"/>
<name>A0A0N4Z5M0_PARTI</name>
<feature type="region of interest" description="Disordered" evidence="1">
    <location>
        <begin position="358"/>
        <end position="404"/>
    </location>
</feature>
<feature type="compositionally biased region" description="Polar residues" evidence="1">
    <location>
        <begin position="22"/>
        <end position="45"/>
    </location>
</feature>
<keyword evidence="3" id="KW-1185">Reference proteome</keyword>
<evidence type="ECO:0000259" key="2">
    <source>
        <dbReference type="PROSITE" id="PS50011"/>
    </source>
</evidence>
<reference evidence="4" key="1">
    <citation type="submission" date="2017-02" db="UniProtKB">
        <authorList>
            <consortium name="WormBaseParasite"/>
        </authorList>
    </citation>
    <scope>IDENTIFICATION</scope>
</reference>
<dbReference type="InterPro" id="IPR011009">
    <property type="entry name" value="Kinase-like_dom_sf"/>
</dbReference>
<dbReference type="InterPro" id="IPR000719">
    <property type="entry name" value="Prot_kinase_dom"/>
</dbReference>
<dbReference type="Gene3D" id="1.10.510.10">
    <property type="entry name" value="Transferase(Phosphotransferase) domain 1"/>
    <property type="match status" value="1"/>
</dbReference>
<sequence>MPEEVAPKKPGKVLKPSFDAANFQQPDLNPQPTPATQNQKPPSENNNEEDGPINLPLGTIVAKKYQLVEKLGEGGCGSVYVVKDTTTHVKYAMKSESLKVGEFSVLKLEVQVMKRLGNCTNVCQLITSGKNEKYSYMIMSLLGHSLFDLLSQYREFTVSTSARAAIQALTGLKQLHDVGFIHRDVKTENLAIGRESERRIVYLLDFGLVREYFFVDPKGKLEIRKAREKCQFRGTLKYASISAQEGAEQGRKDDIWGLLYCVAEFFKRLPWDIDDPDKSLVKKIKKETPLQSIFKQMPEMVNLGAYLDTLTYYSRPDYKKIYSFFKLEMDKHDVSFDDPYDWELDSKHVVEQMAAAVAKRGRSKDSEEAQTGGVMTNGVAPTQNSVEKKVPIKKGKASKNVGGSKRRFMKTKDVIFSISNKLKKSRRKRNMISEDKQIINDENVISQATSQKDALPEGATTELEKQKPRQEQVNFYELELGKNDIGL</sequence>
<dbReference type="PROSITE" id="PS50011">
    <property type="entry name" value="PROTEIN_KINASE_DOM"/>
    <property type="match status" value="1"/>
</dbReference>
<dbReference type="Proteomes" id="UP000038045">
    <property type="component" value="Unplaced"/>
</dbReference>
<protein>
    <submittedName>
        <fullName evidence="4">Protein kinase domain-containing protein</fullName>
    </submittedName>
</protein>
<dbReference type="InterPro" id="IPR050235">
    <property type="entry name" value="CK1_Ser-Thr_kinase"/>
</dbReference>
<dbReference type="STRING" id="131310.A0A0N4Z5M0"/>
<organism evidence="3 4">
    <name type="scientific">Parastrongyloides trichosuri</name>
    <name type="common">Possum-specific nematode worm</name>
    <dbReference type="NCBI Taxonomy" id="131310"/>
    <lineage>
        <taxon>Eukaryota</taxon>
        <taxon>Metazoa</taxon>
        <taxon>Ecdysozoa</taxon>
        <taxon>Nematoda</taxon>
        <taxon>Chromadorea</taxon>
        <taxon>Rhabditida</taxon>
        <taxon>Tylenchina</taxon>
        <taxon>Panagrolaimomorpha</taxon>
        <taxon>Strongyloidoidea</taxon>
        <taxon>Strongyloididae</taxon>
        <taxon>Parastrongyloides</taxon>
    </lineage>
</organism>
<evidence type="ECO:0000313" key="3">
    <source>
        <dbReference type="Proteomes" id="UP000038045"/>
    </source>
</evidence>
<dbReference type="Pfam" id="PF00069">
    <property type="entry name" value="Pkinase"/>
    <property type="match status" value="1"/>
</dbReference>
<dbReference type="GO" id="GO:0005524">
    <property type="term" value="F:ATP binding"/>
    <property type="evidence" value="ECO:0007669"/>
    <property type="project" value="InterPro"/>
</dbReference>
<evidence type="ECO:0000313" key="4">
    <source>
        <dbReference type="WBParaSite" id="PTRK_0000240700.1"/>
    </source>
</evidence>
<feature type="region of interest" description="Disordered" evidence="1">
    <location>
        <begin position="443"/>
        <end position="470"/>
    </location>
</feature>
<dbReference type="PANTHER" id="PTHR11909">
    <property type="entry name" value="CASEIN KINASE-RELATED"/>
    <property type="match status" value="1"/>
</dbReference>
<feature type="compositionally biased region" description="Polar residues" evidence="1">
    <location>
        <begin position="443"/>
        <end position="452"/>
    </location>
</feature>
<evidence type="ECO:0000256" key="1">
    <source>
        <dbReference type="SAM" id="MobiDB-lite"/>
    </source>
</evidence>
<dbReference type="WBParaSite" id="PTRK_0000240700.1">
    <property type="protein sequence ID" value="PTRK_0000240700.1"/>
    <property type="gene ID" value="PTRK_0000240700"/>
</dbReference>
<feature type="region of interest" description="Disordered" evidence="1">
    <location>
        <begin position="1"/>
        <end position="53"/>
    </location>
</feature>
<dbReference type="GO" id="GO:0004672">
    <property type="term" value="F:protein kinase activity"/>
    <property type="evidence" value="ECO:0007669"/>
    <property type="project" value="InterPro"/>
</dbReference>